<dbReference type="OrthoDB" id="1901658at2759"/>
<evidence type="ECO:0000259" key="1">
    <source>
        <dbReference type="PROSITE" id="PS50181"/>
    </source>
</evidence>
<dbReference type="AlphaFoldDB" id="E4XVA2"/>
<keyword evidence="3" id="KW-1185">Reference proteome</keyword>
<dbReference type="SMART" id="SM00256">
    <property type="entry name" value="FBOX"/>
    <property type="match status" value="1"/>
</dbReference>
<reference evidence="2" key="1">
    <citation type="journal article" date="2010" name="Science">
        <title>Plasticity of animal genome architecture unmasked by rapid evolution of a pelagic tunicate.</title>
        <authorList>
            <person name="Denoeud F."/>
            <person name="Henriet S."/>
            <person name="Mungpakdee S."/>
            <person name="Aury J.M."/>
            <person name="Da Silva C."/>
            <person name="Brinkmann H."/>
            <person name="Mikhaleva J."/>
            <person name="Olsen L.C."/>
            <person name="Jubin C."/>
            <person name="Canestro C."/>
            <person name="Bouquet J.M."/>
            <person name="Danks G."/>
            <person name="Poulain J."/>
            <person name="Campsteijn C."/>
            <person name="Adamski M."/>
            <person name="Cross I."/>
            <person name="Yadetie F."/>
            <person name="Muffato M."/>
            <person name="Louis A."/>
            <person name="Butcher S."/>
            <person name="Tsagkogeorga G."/>
            <person name="Konrad A."/>
            <person name="Singh S."/>
            <person name="Jensen M.F."/>
            <person name="Cong E.H."/>
            <person name="Eikeseth-Otteraa H."/>
            <person name="Noel B."/>
            <person name="Anthouard V."/>
            <person name="Porcel B.M."/>
            <person name="Kachouri-Lafond R."/>
            <person name="Nishino A."/>
            <person name="Ugolini M."/>
            <person name="Chourrout P."/>
            <person name="Nishida H."/>
            <person name="Aasland R."/>
            <person name="Huzurbazar S."/>
            <person name="Westhof E."/>
            <person name="Delsuc F."/>
            <person name="Lehrach H."/>
            <person name="Reinhardt R."/>
            <person name="Weissenbach J."/>
            <person name="Roy S.W."/>
            <person name="Artiguenave F."/>
            <person name="Postlethwait J.H."/>
            <person name="Manak J.R."/>
            <person name="Thompson E.M."/>
            <person name="Jaillon O."/>
            <person name="Du Pasquier L."/>
            <person name="Boudinot P."/>
            <person name="Liberles D.A."/>
            <person name="Volff J.N."/>
            <person name="Philippe H."/>
            <person name="Lenhard B."/>
            <person name="Roest Crollius H."/>
            <person name="Wincker P."/>
            <person name="Chourrout D."/>
        </authorList>
    </citation>
    <scope>NUCLEOTIDE SEQUENCE [LARGE SCALE GENOMIC DNA]</scope>
</reference>
<dbReference type="Proteomes" id="UP000001307">
    <property type="component" value="Unassembled WGS sequence"/>
</dbReference>
<dbReference type="InterPro" id="IPR047118">
    <property type="entry name" value="Fbxo7"/>
</dbReference>
<dbReference type="InterPro" id="IPR036047">
    <property type="entry name" value="F-box-like_dom_sf"/>
</dbReference>
<dbReference type="PANTHER" id="PTHR15537">
    <property type="entry name" value="F-BOX ONLY PROTEIN 7"/>
    <property type="match status" value="1"/>
</dbReference>
<gene>
    <name evidence="2" type="ORF">GSOID_T00005428001</name>
</gene>
<protein>
    <recommendedName>
        <fullName evidence="1">F-box domain-containing protein</fullName>
    </recommendedName>
</protein>
<accession>E4XVA2</accession>
<sequence>MRLRFKEPALNITVTVEASDLAELHQKISAEIGSPETVILSLNGSEPLPQVGSLSELGIVGGDRIRIITADPGTSQAYIRKGDIFEQRNFKLEENGEQQKTFTYVPIPGAKLNLLVTDIPGAEKKVVNMIGTYEATVFTESFIADSDEHVNQQSPDLLSKIIRKFEDLSGICTNNLLALPDEILHSICGHLDAKSLGKLRTSCSRLHRVCSDEGLWRKLYFKDFTTIGVDEGSWRKLYAVSFERSSTARPRATRSQPAIRVEPTFPDLREPPRHPFPGVPGMIGGDYDLRFEQNLINPL</sequence>
<dbReference type="GO" id="GO:1903599">
    <property type="term" value="P:positive regulation of autophagy of mitochondrion"/>
    <property type="evidence" value="ECO:0007669"/>
    <property type="project" value="TreeGrafter"/>
</dbReference>
<dbReference type="Pfam" id="PF12937">
    <property type="entry name" value="F-box-like"/>
    <property type="match status" value="1"/>
</dbReference>
<dbReference type="PANTHER" id="PTHR15537:SF2">
    <property type="entry name" value="F-BOX ONLY PROTEIN 7"/>
    <property type="match status" value="1"/>
</dbReference>
<dbReference type="SUPFAM" id="SSF81383">
    <property type="entry name" value="F-box domain"/>
    <property type="match status" value="1"/>
</dbReference>
<feature type="domain" description="F-box" evidence="1">
    <location>
        <begin position="173"/>
        <end position="219"/>
    </location>
</feature>
<dbReference type="Gene3D" id="1.20.1280.50">
    <property type="match status" value="1"/>
</dbReference>
<dbReference type="InterPro" id="IPR001810">
    <property type="entry name" value="F-box_dom"/>
</dbReference>
<dbReference type="InParanoid" id="E4XVA2"/>
<organism evidence="2">
    <name type="scientific">Oikopleura dioica</name>
    <name type="common">Tunicate</name>
    <dbReference type="NCBI Taxonomy" id="34765"/>
    <lineage>
        <taxon>Eukaryota</taxon>
        <taxon>Metazoa</taxon>
        <taxon>Chordata</taxon>
        <taxon>Tunicata</taxon>
        <taxon>Appendicularia</taxon>
        <taxon>Copelata</taxon>
        <taxon>Oikopleuridae</taxon>
        <taxon>Oikopleura</taxon>
    </lineage>
</organism>
<evidence type="ECO:0000313" key="2">
    <source>
        <dbReference type="EMBL" id="CBY13633.1"/>
    </source>
</evidence>
<dbReference type="GO" id="GO:0019901">
    <property type="term" value="F:protein kinase binding"/>
    <property type="evidence" value="ECO:0007669"/>
    <property type="project" value="InterPro"/>
</dbReference>
<dbReference type="EMBL" id="FN653206">
    <property type="protein sequence ID" value="CBY13633.1"/>
    <property type="molecule type" value="Genomic_DNA"/>
</dbReference>
<proteinExistence type="predicted"/>
<dbReference type="PROSITE" id="PS50181">
    <property type="entry name" value="FBOX"/>
    <property type="match status" value="1"/>
</dbReference>
<name>E4XVA2_OIKDI</name>
<evidence type="ECO:0000313" key="3">
    <source>
        <dbReference type="Proteomes" id="UP000001307"/>
    </source>
</evidence>